<gene>
    <name evidence="2" type="ORF">Cvel_17742</name>
</gene>
<feature type="region of interest" description="Disordered" evidence="1">
    <location>
        <begin position="74"/>
        <end position="94"/>
    </location>
</feature>
<evidence type="ECO:0000256" key="1">
    <source>
        <dbReference type="SAM" id="MobiDB-lite"/>
    </source>
</evidence>
<dbReference type="VEuPathDB" id="CryptoDB:Cvel_17742"/>
<dbReference type="AlphaFoldDB" id="A0A0G4FNK8"/>
<sequence length="173" mass="19675">MISLQSVSVLIRRGRQWRPFRVHPNYIQMESWLGVEHVDFDEDGRSDVVAERETDSIVERGSVWVSWGEEDNRLDADNAETGGEASDEDVSQPVRQLPRSLRGVRVPCLQGVLARWSDGALFPGQIVREGEKQVRSITAARLKQRDDESFFPAELETVKQKDIVKRFELPADG</sequence>
<dbReference type="EMBL" id="CDMZ01000478">
    <property type="protein sequence ID" value="CEM15170.1"/>
    <property type="molecule type" value="Genomic_DNA"/>
</dbReference>
<proteinExistence type="predicted"/>
<evidence type="ECO:0000313" key="2">
    <source>
        <dbReference type="EMBL" id="CEM15170.1"/>
    </source>
</evidence>
<organism evidence="2">
    <name type="scientific">Chromera velia CCMP2878</name>
    <dbReference type="NCBI Taxonomy" id="1169474"/>
    <lineage>
        <taxon>Eukaryota</taxon>
        <taxon>Sar</taxon>
        <taxon>Alveolata</taxon>
        <taxon>Colpodellida</taxon>
        <taxon>Chromeraceae</taxon>
        <taxon>Chromera</taxon>
    </lineage>
</organism>
<reference evidence="2" key="1">
    <citation type="submission" date="2014-11" db="EMBL/GenBank/DDBJ databases">
        <authorList>
            <person name="Otto D Thomas"/>
            <person name="Naeem Raeece"/>
        </authorList>
    </citation>
    <scope>NUCLEOTIDE SEQUENCE</scope>
</reference>
<protein>
    <submittedName>
        <fullName evidence="2">Uncharacterized protein</fullName>
    </submittedName>
</protein>
<dbReference type="PhylomeDB" id="A0A0G4FNK8"/>
<name>A0A0G4FNK8_9ALVE</name>
<accession>A0A0G4FNK8</accession>